<comment type="caution">
    <text evidence="1">The sequence shown here is derived from an EMBL/GenBank/DDBJ whole genome shotgun (WGS) entry which is preliminary data.</text>
</comment>
<sequence length="53" mass="6142">MQKNNKLFTLPNVKTAVKVPSESLHTHPHPTFAIRLPVLFNTRIYFLTSCFRS</sequence>
<organism evidence="1 2">
    <name type="scientific">Bacteroides fragilis</name>
    <dbReference type="NCBI Taxonomy" id="817"/>
    <lineage>
        <taxon>Bacteria</taxon>
        <taxon>Pseudomonadati</taxon>
        <taxon>Bacteroidota</taxon>
        <taxon>Bacteroidia</taxon>
        <taxon>Bacteroidales</taxon>
        <taxon>Bacteroidaceae</taxon>
        <taxon>Bacteroides</taxon>
    </lineage>
</organism>
<proteinExistence type="predicted"/>
<dbReference type="AlphaFoldDB" id="A0A853PU49"/>
<evidence type="ECO:0000313" key="1">
    <source>
        <dbReference type="EMBL" id="OCR30683.1"/>
    </source>
</evidence>
<name>A0A853PU49_BACFG</name>
<protein>
    <submittedName>
        <fullName evidence="1">Uncharacterized protein</fullName>
    </submittedName>
</protein>
<dbReference type="EMBL" id="LIDT01000029">
    <property type="protein sequence ID" value="OCR30683.1"/>
    <property type="molecule type" value="Genomic_DNA"/>
</dbReference>
<gene>
    <name evidence="1" type="ORF">AC094_28170</name>
</gene>
<accession>A0A853PU49</accession>
<reference evidence="1 2" key="1">
    <citation type="journal article" date="2016" name="PLoS ONE">
        <title>Genomic Diversity of Enterotoxigenic Strains of Bacteroides fragilis.</title>
        <authorList>
            <person name="Pierce J.V."/>
            <person name="Bernstein H.D."/>
        </authorList>
    </citation>
    <scope>NUCLEOTIDE SEQUENCE [LARGE SCALE GENOMIC DNA]</scope>
    <source>
        <strain evidence="1 2">20793-3</strain>
    </source>
</reference>
<evidence type="ECO:0000313" key="2">
    <source>
        <dbReference type="Proteomes" id="UP000093197"/>
    </source>
</evidence>
<dbReference type="Proteomes" id="UP000093197">
    <property type="component" value="Unassembled WGS sequence"/>
</dbReference>